<evidence type="ECO:0000256" key="1">
    <source>
        <dbReference type="SAM" id="MobiDB-lite"/>
    </source>
</evidence>
<dbReference type="AlphaFoldDB" id="A0A8I3A8I2"/>
<evidence type="ECO:0000313" key="2">
    <source>
        <dbReference type="EMBL" id="KAG6373983.1"/>
    </source>
</evidence>
<organism evidence="2 3">
    <name type="scientific">Boletus reticuloceps</name>
    <dbReference type="NCBI Taxonomy" id="495285"/>
    <lineage>
        <taxon>Eukaryota</taxon>
        <taxon>Fungi</taxon>
        <taxon>Dikarya</taxon>
        <taxon>Basidiomycota</taxon>
        <taxon>Agaricomycotina</taxon>
        <taxon>Agaricomycetes</taxon>
        <taxon>Agaricomycetidae</taxon>
        <taxon>Boletales</taxon>
        <taxon>Boletineae</taxon>
        <taxon>Boletaceae</taxon>
        <taxon>Boletoideae</taxon>
        <taxon>Boletus</taxon>
    </lineage>
</organism>
<sequence>MPPRIKLKVSLPADAVSSHSLSPSVASAVSGAAAAVKNTIVKGAKTLAWPLKKARQALSRAPSRSKSAEHIDLTRLGSEPDTEPSAGPDVASDEDCDPITELDNVSVQYHNSCPCHFFPCAACKCKTALGGVRHYQDTKDKSLTTNLKHHTIGCFGEDAVTNTLKGKDATPNSGSIFAAFARQGQQPVCYSHRMHLNPEVV</sequence>
<accession>A0A8I3A8I2</accession>
<gene>
    <name evidence="2" type="ORF">JVT61DRAFT_4615</name>
</gene>
<feature type="region of interest" description="Disordered" evidence="1">
    <location>
        <begin position="58"/>
        <end position="97"/>
    </location>
</feature>
<name>A0A8I3A8I2_9AGAM</name>
<protein>
    <submittedName>
        <fullName evidence="2">Uncharacterized protein</fullName>
    </submittedName>
</protein>
<comment type="caution">
    <text evidence="2">The sequence shown here is derived from an EMBL/GenBank/DDBJ whole genome shotgun (WGS) entry which is preliminary data.</text>
</comment>
<reference evidence="2" key="1">
    <citation type="submission" date="2021-03" db="EMBL/GenBank/DDBJ databases">
        <title>Evolutionary innovations through gain and loss of genes in the ectomycorrhizal Boletales.</title>
        <authorList>
            <person name="Wu G."/>
            <person name="Miyauchi S."/>
            <person name="Morin E."/>
            <person name="Yang Z.-L."/>
            <person name="Xu J."/>
            <person name="Martin F.M."/>
        </authorList>
    </citation>
    <scope>NUCLEOTIDE SEQUENCE</scope>
    <source>
        <strain evidence="2">BR01</strain>
    </source>
</reference>
<dbReference type="OrthoDB" id="2687121at2759"/>
<dbReference type="Proteomes" id="UP000683000">
    <property type="component" value="Unassembled WGS sequence"/>
</dbReference>
<proteinExistence type="predicted"/>
<dbReference type="EMBL" id="JAGFBS010000019">
    <property type="protein sequence ID" value="KAG6373983.1"/>
    <property type="molecule type" value="Genomic_DNA"/>
</dbReference>
<evidence type="ECO:0000313" key="3">
    <source>
        <dbReference type="Proteomes" id="UP000683000"/>
    </source>
</evidence>
<keyword evidence="3" id="KW-1185">Reference proteome</keyword>